<organism evidence="1">
    <name type="scientific">Rheinheimera sp. BAL341</name>
    <dbReference type="NCBI Taxonomy" id="1708203"/>
    <lineage>
        <taxon>Bacteria</taxon>
        <taxon>Pseudomonadati</taxon>
        <taxon>Pseudomonadota</taxon>
        <taxon>Gammaproteobacteria</taxon>
        <taxon>Chromatiales</taxon>
        <taxon>Chromatiaceae</taxon>
        <taxon>Rheinheimera</taxon>
    </lineage>
</organism>
<sequence length="124" mass="14643">MPLSYTPGQFGGERVWFLCPNMQCGKRVTKLYIADSLGCRHCLRLSHQSKNESHMDRMARRADKLRVRLGWQEGILNPEGGRPKGMHQRTYEHLLKRYRELRNIAILAIADEFTWLRHLKDQRP</sequence>
<proteinExistence type="predicted"/>
<gene>
    <name evidence="1" type="ORF">BAL341_2238</name>
</gene>
<protein>
    <submittedName>
        <fullName evidence="1">Uncharacterized protein</fullName>
    </submittedName>
</protein>
<reference evidence="1" key="1">
    <citation type="submission" date="2019-04" db="EMBL/GenBank/DDBJ databases">
        <authorList>
            <person name="Brambilla D."/>
        </authorList>
    </citation>
    <scope>NUCLEOTIDE SEQUENCE</scope>
    <source>
        <strain evidence="1">BAL1</strain>
    </source>
</reference>
<dbReference type="AlphaFoldDB" id="A0A486XRX6"/>
<accession>A0A486XRX6</accession>
<evidence type="ECO:0000313" key="1">
    <source>
        <dbReference type="EMBL" id="VHO05010.1"/>
    </source>
</evidence>
<dbReference type="EMBL" id="CAAJGR010000118">
    <property type="protein sequence ID" value="VHO05010.1"/>
    <property type="molecule type" value="Genomic_DNA"/>
</dbReference>
<name>A0A486XRX6_9GAMM</name>